<reference evidence="2" key="1">
    <citation type="journal article" date="2022" name="Mol. Ecol. Resour.">
        <title>The genomes of chicory, endive, great burdock and yacon provide insights into Asteraceae palaeo-polyploidization history and plant inulin production.</title>
        <authorList>
            <person name="Fan W."/>
            <person name="Wang S."/>
            <person name="Wang H."/>
            <person name="Wang A."/>
            <person name="Jiang F."/>
            <person name="Liu H."/>
            <person name="Zhao H."/>
            <person name="Xu D."/>
            <person name="Zhang Y."/>
        </authorList>
    </citation>
    <scope>NUCLEOTIDE SEQUENCE [LARGE SCALE GENOMIC DNA]</scope>
    <source>
        <strain evidence="2">cv. Yunnan</strain>
    </source>
</reference>
<evidence type="ECO:0000313" key="2">
    <source>
        <dbReference type="Proteomes" id="UP001056120"/>
    </source>
</evidence>
<comment type="caution">
    <text evidence="1">The sequence shown here is derived from an EMBL/GenBank/DDBJ whole genome shotgun (WGS) entry which is preliminary data.</text>
</comment>
<proteinExistence type="predicted"/>
<reference evidence="1 2" key="2">
    <citation type="journal article" date="2022" name="Mol. Ecol. Resour.">
        <title>The genomes of chicory, endive, great burdock and yacon provide insights into Asteraceae paleo-polyploidization history and plant inulin production.</title>
        <authorList>
            <person name="Fan W."/>
            <person name="Wang S."/>
            <person name="Wang H."/>
            <person name="Wang A."/>
            <person name="Jiang F."/>
            <person name="Liu H."/>
            <person name="Zhao H."/>
            <person name="Xu D."/>
            <person name="Zhang Y."/>
        </authorList>
    </citation>
    <scope>NUCLEOTIDE SEQUENCE [LARGE SCALE GENOMIC DNA]</scope>
    <source>
        <strain evidence="2">cv. Yunnan</strain>
        <tissue evidence="1">Leaves</tissue>
    </source>
</reference>
<name>A0ACB9HFN2_9ASTR</name>
<organism evidence="1 2">
    <name type="scientific">Smallanthus sonchifolius</name>
    <dbReference type="NCBI Taxonomy" id="185202"/>
    <lineage>
        <taxon>Eukaryota</taxon>
        <taxon>Viridiplantae</taxon>
        <taxon>Streptophyta</taxon>
        <taxon>Embryophyta</taxon>
        <taxon>Tracheophyta</taxon>
        <taxon>Spermatophyta</taxon>
        <taxon>Magnoliopsida</taxon>
        <taxon>eudicotyledons</taxon>
        <taxon>Gunneridae</taxon>
        <taxon>Pentapetalae</taxon>
        <taxon>asterids</taxon>
        <taxon>campanulids</taxon>
        <taxon>Asterales</taxon>
        <taxon>Asteraceae</taxon>
        <taxon>Asteroideae</taxon>
        <taxon>Heliantheae alliance</taxon>
        <taxon>Millerieae</taxon>
        <taxon>Smallanthus</taxon>
    </lineage>
</organism>
<dbReference type="Proteomes" id="UP001056120">
    <property type="component" value="Linkage Group LG12"/>
</dbReference>
<evidence type="ECO:0000313" key="1">
    <source>
        <dbReference type="EMBL" id="KAI3794609.1"/>
    </source>
</evidence>
<dbReference type="EMBL" id="CM042029">
    <property type="protein sequence ID" value="KAI3794609.1"/>
    <property type="molecule type" value="Genomic_DNA"/>
</dbReference>
<gene>
    <name evidence="1" type="ORF">L1987_37241</name>
</gene>
<protein>
    <submittedName>
        <fullName evidence="1">Uncharacterized protein</fullName>
    </submittedName>
</protein>
<sequence>MQENLDDEMDHEISEVERSKRLENLMEKRRLSKFQIIRNAKGMGVGSGQISSLNIPKKNPFLLKSSGEPGSAPTYMIKNNPFDLPYDPHEEKPILTGDTFKDEFMATHHKEPRCETPGLSPPQSINETYFDTDFVIKHVRRLGGSKVGKRVADKKQSQETCLIPNLVTDDNHAIEEGESFEKVVDHTKEHEVDRDVASTDQSASSSSSSEDDEPILRPNKEAILHCLSMSRMRVISQGNSFRRNAESFDCGPSSLFDKSKTDCFFFGSNKRVPYGSTNSVASYMQVEVSEVGSPSSTNMSSLDEEGKGSLVNSTNPSELDLNEVRLRDIDELSEQDTSDP</sequence>
<accession>A0ACB9HFN2</accession>
<keyword evidence="2" id="KW-1185">Reference proteome</keyword>